<evidence type="ECO:0000313" key="3">
    <source>
        <dbReference type="Proteomes" id="UP001501844"/>
    </source>
</evidence>
<dbReference type="Pfam" id="PF01740">
    <property type="entry name" value="STAS"/>
    <property type="match status" value="1"/>
</dbReference>
<dbReference type="PROSITE" id="PS50801">
    <property type="entry name" value="STAS"/>
    <property type="match status" value="1"/>
</dbReference>
<dbReference type="PANTHER" id="PTHR33495">
    <property type="entry name" value="ANTI-SIGMA FACTOR ANTAGONIST TM_1081-RELATED-RELATED"/>
    <property type="match status" value="1"/>
</dbReference>
<accession>A0ABP8F6X4</accession>
<comment type="caution">
    <text evidence="2">The sequence shown here is derived from an EMBL/GenBank/DDBJ whole genome shotgun (WGS) entry which is preliminary data.</text>
</comment>
<dbReference type="RefSeq" id="WP_425575818.1">
    <property type="nucleotide sequence ID" value="NZ_BAABGX010000001.1"/>
</dbReference>
<dbReference type="InterPro" id="IPR036513">
    <property type="entry name" value="STAS_dom_sf"/>
</dbReference>
<proteinExistence type="predicted"/>
<dbReference type="EMBL" id="BAABGX010000001">
    <property type="protein sequence ID" value="GAA4296486.1"/>
    <property type="molecule type" value="Genomic_DNA"/>
</dbReference>
<name>A0ABP8F6X4_9BACT</name>
<dbReference type="InterPro" id="IPR002645">
    <property type="entry name" value="STAS_dom"/>
</dbReference>
<gene>
    <name evidence="2" type="ORF">GCM10023183_03420</name>
</gene>
<keyword evidence="3" id="KW-1185">Reference proteome</keyword>
<protein>
    <recommendedName>
        <fullName evidence="1">STAS domain-containing protein</fullName>
    </recommendedName>
</protein>
<reference evidence="3" key="1">
    <citation type="journal article" date="2019" name="Int. J. Syst. Evol. Microbiol.">
        <title>The Global Catalogue of Microorganisms (GCM) 10K type strain sequencing project: providing services to taxonomists for standard genome sequencing and annotation.</title>
        <authorList>
            <consortium name="The Broad Institute Genomics Platform"/>
            <consortium name="The Broad Institute Genome Sequencing Center for Infectious Disease"/>
            <person name="Wu L."/>
            <person name="Ma J."/>
        </authorList>
    </citation>
    <scope>NUCLEOTIDE SEQUENCE [LARGE SCALE GENOMIC DNA]</scope>
    <source>
        <strain evidence="3">JCM 17917</strain>
    </source>
</reference>
<dbReference type="Proteomes" id="UP001501844">
    <property type="component" value="Unassembled WGS sequence"/>
</dbReference>
<dbReference type="SUPFAM" id="SSF52091">
    <property type="entry name" value="SpoIIaa-like"/>
    <property type="match status" value="1"/>
</dbReference>
<evidence type="ECO:0000259" key="1">
    <source>
        <dbReference type="PROSITE" id="PS50801"/>
    </source>
</evidence>
<sequence length="112" mass="12794">MLVILYNEEQDFLTVTLQGFLVAKTTPLFEEALEKASICGKRHIVFQCAQLSTFSSKGIGMLMAYLPYFEDRKISLTLADLCPDIFYVLQMLGLDRYMQLLVRETTDPSNLD</sequence>
<dbReference type="Gene3D" id="3.30.750.24">
    <property type="entry name" value="STAS domain"/>
    <property type="match status" value="1"/>
</dbReference>
<organism evidence="2 3">
    <name type="scientific">Nibribacter koreensis</name>
    <dbReference type="NCBI Taxonomy" id="1084519"/>
    <lineage>
        <taxon>Bacteria</taxon>
        <taxon>Pseudomonadati</taxon>
        <taxon>Bacteroidota</taxon>
        <taxon>Cytophagia</taxon>
        <taxon>Cytophagales</taxon>
        <taxon>Hymenobacteraceae</taxon>
        <taxon>Nibribacter</taxon>
    </lineage>
</organism>
<dbReference type="CDD" id="cd07043">
    <property type="entry name" value="STAS_anti-anti-sigma_factors"/>
    <property type="match status" value="1"/>
</dbReference>
<evidence type="ECO:0000313" key="2">
    <source>
        <dbReference type="EMBL" id="GAA4296486.1"/>
    </source>
</evidence>
<feature type="domain" description="STAS" evidence="1">
    <location>
        <begin position="2"/>
        <end position="112"/>
    </location>
</feature>